<dbReference type="HOGENOM" id="CLU_096795_0_0_2"/>
<evidence type="ECO:0000259" key="3">
    <source>
        <dbReference type="PROSITE" id="PS51186"/>
    </source>
</evidence>
<dbReference type="InterPro" id="IPR000182">
    <property type="entry name" value="GNAT_dom"/>
</dbReference>
<dbReference type="PATRIC" id="fig|1434110.4.peg.1401"/>
<feature type="domain" description="N-acetyltransferase" evidence="3">
    <location>
        <begin position="5"/>
        <end position="156"/>
    </location>
</feature>
<dbReference type="Proteomes" id="UP000033101">
    <property type="component" value="Chromosome"/>
</dbReference>
<dbReference type="RefSeq" id="WP_048138107.1">
    <property type="nucleotide sequence ID" value="NZ_CP009516.1"/>
</dbReference>
<evidence type="ECO:0000256" key="2">
    <source>
        <dbReference type="ARBA" id="ARBA00023315"/>
    </source>
</evidence>
<dbReference type="CDD" id="cd04301">
    <property type="entry name" value="NAT_SF"/>
    <property type="match status" value="1"/>
</dbReference>
<dbReference type="PANTHER" id="PTHR43877:SF2">
    <property type="entry name" value="AMINOALKYLPHOSPHONATE N-ACETYLTRANSFERASE-RELATED"/>
    <property type="match status" value="1"/>
</dbReference>
<dbReference type="SUPFAM" id="SSF55729">
    <property type="entry name" value="Acyl-CoA N-acyltransferases (Nat)"/>
    <property type="match status" value="1"/>
</dbReference>
<dbReference type="STRING" id="1434110.MSHOH_1125"/>
<gene>
    <name evidence="4" type="ORF">MSHOH_1125</name>
</gene>
<dbReference type="Gene3D" id="3.40.630.30">
    <property type="match status" value="1"/>
</dbReference>
<name>A0A0E3SDQ0_9EURY</name>
<protein>
    <submittedName>
        <fullName evidence="4">Histone acetyltransferase HPA2 and related acetyltransferase</fullName>
    </submittedName>
</protein>
<dbReference type="GeneID" id="24830291"/>
<proteinExistence type="predicted"/>
<keyword evidence="5" id="KW-1185">Reference proteome</keyword>
<dbReference type="OrthoDB" id="11597at2157"/>
<dbReference type="Pfam" id="PF13673">
    <property type="entry name" value="Acetyltransf_10"/>
    <property type="match status" value="1"/>
</dbReference>
<dbReference type="AlphaFoldDB" id="A0A0E3SDQ0"/>
<sequence length="159" mass="18447">MAEQIEILWATLEDAIEILALQKLAYQSEAQIYSDWTIPPLLQTAEEIRNEFGTYTFLKAISGHSIVGSVRTRTTETTCYIGRLIVHPKWQNRGMGTRLMTEVEVMHRDVARFELFTGSDSIKNLHLYHKLGYQEFRREPLSNKVELVYLEKITIDKQA</sequence>
<dbReference type="PROSITE" id="PS51186">
    <property type="entry name" value="GNAT"/>
    <property type="match status" value="1"/>
</dbReference>
<evidence type="ECO:0000256" key="1">
    <source>
        <dbReference type="ARBA" id="ARBA00022679"/>
    </source>
</evidence>
<dbReference type="EMBL" id="CP009516">
    <property type="protein sequence ID" value="AKB77608.1"/>
    <property type="molecule type" value="Genomic_DNA"/>
</dbReference>
<reference evidence="4 5" key="1">
    <citation type="submission" date="2014-07" db="EMBL/GenBank/DDBJ databases">
        <title>Methanogenic archaea and the global carbon cycle.</title>
        <authorList>
            <person name="Henriksen J.R."/>
            <person name="Luke J."/>
            <person name="Reinhart S."/>
            <person name="Benedict M.N."/>
            <person name="Youngblut N.D."/>
            <person name="Metcalf M.E."/>
            <person name="Whitaker R.J."/>
            <person name="Metcalf W.W."/>
        </authorList>
    </citation>
    <scope>NUCLEOTIDE SEQUENCE [LARGE SCALE GENOMIC DNA]</scope>
    <source>
        <strain evidence="4 5">HB-1</strain>
    </source>
</reference>
<keyword evidence="2" id="KW-0012">Acyltransferase</keyword>
<dbReference type="InterPro" id="IPR016181">
    <property type="entry name" value="Acyl_CoA_acyltransferase"/>
</dbReference>
<dbReference type="KEGG" id="mhor:MSHOH_1125"/>
<dbReference type="InterPro" id="IPR050832">
    <property type="entry name" value="Bact_Acetyltransf"/>
</dbReference>
<dbReference type="PANTHER" id="PTHR43877">
    <property type="entry name" value="AMINOALKYLPHOSPHONATE N-ACETYLTRANSFERASE-RELATED-RELATED"/>
    <property type="match status" value="1"/>
</dbReference>
<evidence type="ECO:0000313" key="5">
    <source>
        <dbReference type="Proteomes" id="UP000033101"/>
    </source>
</evidence>
<keyword evidence="1 4" id="KW-0808">Transferase</keyword>
<accession>A0A0E3SDQ0</accession>
<dbReference type="GO" id="GO:0016747">
    <property type="term" value="F:acyltransferase activity, transferring groups other than amino-acyl groups"/>
    <property type="evidence" value="ECO:0007669"/>
    <property type="project" value="InterPro"/>
</dbReference>
<organism evidence="4 5">
    <name type="scientific">Methanosarcina horonobensis HB-1 = JCM 15518</name>
    <dbReference type="NCBI Taxonomy" id="1434110"/>
    <lineage>
        <taxon>Archaea</taxon>
        <taxon>Methanobacteriati</taxon>
        <taxon>Methanobacteriota</taxon>
        <taxon>Stenosarchaea group</taxon>
        <taxon>Methanomicrobia</taxon>
        <taxon>Methanosarcinales</taxon>
        <taxon>Methanosarcinaceae</taxon>
        <taxon>Methanosarcina</taxon>
    </lineage>
</organism>
<evidence type="ECO:0000313" key="4">
    <source>
        <dbReference type="EMBL" id="AKB77608.1"/>
    </source>
</evidence>